<dbReference type="EMBL" id="KV722499">
    <property type="protein sequence ID" value="OCH87089.1"/>
    <property type="molecule type" value="Genomic_DNA"/>
</dbReference>
<evidence type="ECO:0000256" key="1">
    <source>
        <dbReference type="SAM" id="SignalP"/>
    </source>
</evidence>
<dbReference type="Proteomes" id="UP000250043">
    <property type="component" value="Unassembled WGS sequence"/>
</dbReference>
<keyword evidence="1" id="KW-0732">Signal</keyword>
<organism evidence="2 3">
    <name type="scientific">Obba rivulosa</name>
    <dbReference type="NCBI Taxonomy" id="1052685"/>
    <lineage>
        <taxon>Eukaryota</taxon>
        <taxon>Fungi</taxon>
        <taxon>Dikarya</taxon>
        <taxon>Basidiomycota</taxon>
        <taxon>Agaricomycotina</taxon>
        <taxon>Agaricomycetes</taxon>
        <taxon>Polyporales</taxon>
        <taxon>Gelatoporiaceae</taxon>
        <taxon>Obba</taxon>
    </lineage>
</organism>
<accession>A0A8E2ASC1</accession>
<evidence type="ECO:0000313" key="3">
    <source>
        <dbReference type="Proteomes" id="UP000250043"/>
    </source>
</evidence>
<feature type="signal peptide" evidence="1">
    <location>
        <begin position="1"/>
        <end position="26"/>
    </location>
</feature>
<feature type="chain" id="PRO_5034651324" description="Secreted protein" evidence="1">
    <location>
        <begin position="27"/>
        <end position="71"/>
    </location>
</feature>
<evidence type="ECO:0008006" key="4">
    <source>
        <dbReference type="Google" id="ProtNLM"/>
    </source>
</evidence>
<reference evidence="2 3" key="1">
    <citation type="submission" date="2016-07" db="EMBL/GenBank/DDBJ databases">
        <title>Draft genome of the white-rot fungus Obba rivulosa 3A-2.</title>
        <authorList>
            <consortium name="DOE Joint Genome Institute"/>
            <person name="Miettinen O."/>
            <person name="Riley R."/>
            <person name="Acob R."/>
            <person name="Barry K."/>
            <person name="Cullen D."/>
            <person name="De Vries R."/>
            <person name="Hainaut M."/>
            <person name="Hatakka A."/>
            <person name="Henrissat B."/>
            <person name="Hilden K."/>
            <person name="Kuo R."/>
            <person name="Labutti K."/>
            <person name="Lipzen A."/>
            <person name="Makela M.R."/>
            <person name="Sandor L."/>
            <person name="Spatafora J.W."/>
            <person name="Grigoriev I.V."/>
            <person name="Hibbett D.S."/>
        </authorList>
    </citation>
    <scope>NUCLEOTIDE SEQUENCE [LARGE SCALE GENOMIC DNA]</scope>
    <source>
        <strain evidence="2 3">3A-2</strain>
    </source>
</reference>
<proteinExistence type="predicted"/>
<name>A0A8E2ASC1_9APHY</name>
<dbReference type="AlphaFoldDB" id="A0A8E2ASC1"/>
<evidence type="ECO:0000313" key="2">
    <source>
        <dbReference type="EMBL" id="OCH87089.1"/>
    </source>
</evidence>
<protein>
    <recommendedName>
        <fullName evidence="4">Secreted protein</fullName>
    </recommendedName>
</protein>
<gene>
    <name evidence="2" type="ORF">OBBRIDRAFT_182538</name>
</gene>
<sequence length="71" mass="7494">MEPTNESLSLVALDIILAILLHSSSSSSHFLCILLRPSEVLSSSVFVDSTGGDLNWTVQSLGTSVSRCTAV</sequence>
<keyword evidence="3" id="KW-1185">Reference proteome</keyword>